<dbReference type="PANTHER" id="PTHR43991:SF12">
    <property type="entry name" value="WD REPEAT PROTEIN (AFU_ORTHOLOGUE AFUA_8G05640)"/>
    <property type="match status" value="1"/>
</dbReference>
<dbReference type="PROSITE" id="PS50294">
    <property type="entry name" value="WD_REPEATS_REGION"/>
    <property type="match status" value="1"/>
</dbReference>
<evidence type="ECO:0000256" key="4">
    <source>
        <dbReference type="SAM" id="MobiDB-lite"/>
    </source>
</evidence>
<sequence>KLQAAAALARSVDSSGEFDLWRRGGSFLVEGRQAEPCDGVLRRDAVSGGPHYQQQPPVVAPARPYRSRRSKSARRRRRRPPRRTFRVRRRAGDRMSDEEGYSSEDSAMSRRSIDDESCEKVGTRMALEGGDVAEEWDPRWDEGDSEVSCCESFPSDDVSCGSEFGSVESEEAVVAERETPLLLSRQRMWITEESSIQSTRSLLSSVRPLLPQPSTPERDITGAEVQWAFRRQPGDRSQTDPQGIPWERFAINRFEYRERRVQDFSNYNNVTWNDALEKKRKQAITEMDRVNLCYYRFCRSYRGEPSVWRLNPTVDHFQLRHLTVPTANSIVYLVCNSTLYRYDTLTGEATQMHSQPVHTLSSIDVNRGFAVSGGFDSTVIVTRTHDAHEVLKARMSDASNNITNFSLILPSSGYFSPRVSEDEKPPQRRIIGGMSVEGTASSDGGTEADGEMDDAFMTPLEEESGHGERRRFPRMDLDGSIFEEHMLMKVPDSVYGQFYEQQAFYRMGCEPLHLIVANNDRVLRDIDVTHGGAIVSEATYSWSVNHVSVNPRDSRVLCASGDDRAVIISDRRNSAKLQKALVLKGHLDYGFCSTWHPNGNLLATGNQDGTCRVWDVRNLKPDQPLRSLGTVLGAVRTCHFSGDGRYLAFAEPADLVHVVDTASDFTCEQVVDIFGNVAGLGYSPDSSRLFLSISDSLFGCLMQLNRDVIPNPDNLLF</sequence>
<dbReference type="Gene3D" id="2.130.10.10">
    <property type="entry name" value="YVTN repeat-like/Quinoprotein amine dehydrogenase"/>
    <property type="match status" value="1"/>
</dbReference>
<proteinExistence type="predicted"/>
<organism evidence="6 7">
    <name type="scientific">Perkinsus olseni</name>
    <name type="common">Perkinsus atlanticus</name>
    <dbReference type="NCBI Taxonomy" id="32597"/>
    <lineage>
        <taxon>Eukaryota</taxon>
        <taxon>Sar</taxon>
        <taxon>Alveolata</taxon>
        <taxon>Perkinsozoa</taxon>
        <taxon>Perkinsea</taxon>
        <taxon>Perkinsida</taxon>
        <taxon>Perkinsidae</taxon>
        <taxon>Perkinsus</taxon>
    </lineage>
</organism>
<comment type="caution">
    <text evidence="6">The sequence shown here is derived from an EMBL/GenBank/DDBJ whole genome shotgun (WGS) entry which is preliminary data.</text>
</comment>
<dbReference type="PROSITE" id="PS50082">
    <property type="entry name" value="WD_REPEATS_2"/>
    <property type="match status" value="1"/>
</dbReference>
<evidence type="ECO:0000313" key="7">
    <source>
        <dbReference type="Proteomes" id="UP000572268"/>
    </source>
</evidence>
<dbReference type="AlphaFoldDB" id="A0A7J6KSH1"/>
<dbReference type="PROSITE" id="PS00678">
    <property type="entry name" value="WD_REPEATS_1"/>
    <property type="match status" value="1"/>
</dbReference>
<feature type="compositionally biased region" description="Basic residues" evidence="4">
    <location>
        <begin position="65"/>
        <end position="89"/>
    </location>
</feature>
<feature type="repeat" description="WD" evidence="3">
    <location>
        <begin position="583"/>
        <end position="618"/>
    </location>
</feature>
<reference evidence="6 7" key="1">
    <citation type="submission" date="2020-04" db="EMBL/GenBank/DDBJ databases">
        <title>Perkinsus olseni comparative genomics.</title>
        <authorList>
            <person name="Bogema D.R."/>
        </authorList>
    </citation>
    <scope>NUCLEOTIDE SEQUENCE [LARGE SCALE GENOMIC DNA]</scope>
    <source>
        <strain evidence="6">ATCC PRA-31</strain>
    </source>
</reference>
<protein>
    <recommendedName>
        <fullName evidence="5">DUF2415 domain-containing protein</fullName>
    </recommendedName>
</protein>
<dbReference type="SUPFAM" id="SSF50978">
    <property type="entry name" value="WD40 repeat-like"/>
    <property type="match status" value="1"/>
</dbReference>
<feature type="non-terminal residue" evidence="6">
    <location>
        <position position="717"/>
    </location>
</feature>
<feature type="domain" description="DUF2415" evidence="5">
    <location>
        <begin position="633"/>
        <end position="671"/>
    </location>
</feature>
<evidence type="ECO:0000256" key="3">
    <source>
        <dbReference type="PROSITE-ProRule" id="PRU00221"/>
    </source>
</evidence>
<dbReference type="InterPro" id="IPR019417">
    <property type="entry name" value="DUF2415"/>
</dbReference>
<name>A0A7J6KSH1_PEROL</name>
<dbReference type="InterPro" id="IPR015943">
    <property type="entry name" value="WD40/YVTN_repeat-like_dom_sf"/>
</dbReference>
<dbReference type="InterPro" id="IPR019775">
    <property type="entry name" value="WD40_repeat_CS"/>
</dbReference>
<gene>
    <name evidence="6" type="ORF">FOL46_001043</name>
</gene>
<evidence type="ECO:0000313" key="6">
    <source>
        <dbReference type="EMBL" id="KAF4650293.1"/>
    </source>
</evidence>
<dbReference type="InterPro" id="IPR036322">
    <property type="entry name" value="WD40_repeat_dom_sf"/>
</dbReference>
<keyword evidence="2" id="KW-0677">Repeat</keyword>
<feature type="compositionally biased region" description="Basic and acidic residues" evidence="4">
    <location>
        <begin position="107"/>
        <end position="120"/>
    </location>
</feature>
<feature type="region of interest" description="Disordered" evidence="4">
    <location>
        <begin position="417"/>
        <end position="452"/>
    </location>
</feature>
<dbReference type="Pfam" id="PF00400">
    <property type="entry name" value="WD40"/>
    <property type="match status" value="1"/>
</dbReference>
<dbReference type="Pfam" id="PF10313">
    <property type="entry name" value="DUF2415"/>
    <property type="match status" value="1"/>
</dbReference>
<dbReference type="SMART" id="SM00320">
    <property type="entry name" value="WD40"/>
    <property type="match status" value="4"/>
</dbReference>
<evidence type="ECO:0000256" key="1">
    <source>
        <dbReference type="ARBA" id="ARBA00022574"/>
    </source>
</evidence>
<keyword evidence="1 3" id="KW-0853">WD repeat</keyword>
<dbReference type="Proteomes" id="UP000572268">
    <property type="component" value="Unassembled WGS sequence"/>
</dbReference>
<dbReference type="PANTHER" id="PTHR43991">
    <property type="entry name" value="WD REPEAT PROTEIN (AFU_ORTHOLOGUE AFUA_8G05640)-RELATED"/>
    <property type="match status" value="1"/>
</dbReference>
<dbReference type="EMBL" id="JABANN010001286">
    <property type="protein sequence ID" value="KAF4650293.1"/>
    <property type="molecule type" value="Genomic_DNA"/>
</dbReference>
<evidence type="ECO:0000256" key="2">
    <source>
        <dbReference type="ARBA" id="ARBA00022737"/>
    </source>
</evidence>
<feature type="region of interest" description="Disordered" evidence="4">
    <location>
        <begin position="41"/>
        <end position="120"/>
    </location>
</feature>
<accession>A0A7J6KSH1</accession>
<dbReference type="InterPro" id="IPR001680">
    <property type="entry name" value="WD40_rpt"/>
</dbReference>
<evidence type="ECO:0000259" key="5">
    <source>
        <dbReference type="Pfam" id="PF10313"/>
    </source>
</evidence>